<proteinExistence type="predicted"/>
<dbReference type="EMBL" id="CP000510">
    <property type="protein sequence ID" value="ABM02838.1"/>
    <property type="molecule type" value="Genomic_DNA"/>
</dbReference>
<dbReference type="HOGENOM" id="CLU_122429_0_0_6"/>
<organism evidence="2 3">
    <name type="scientific">Psychromonas ingrahamii (strain DSM 17664 / CCUG 51855 / 37)</name>
    <dbReference type="NCBI Taxonomy" id="357804"/>
    <lineage>
        <taxon>Bacteria</taxon>
        <taxon>Pseudomonadati</taxon>
        <taxon>Pseudomonadota</taxon>
        <taxon>Gammaproteobacteria</taxon>
        <taxon>Alteromonadales</taxon>
        <taxon>Psychromonadaceae</taxon>
        <taxon>Psychromonas</taxon>
    </lineage>
</organism>
<dbReference type="KEGG" id="pin:Ping_0999"/>
<dbReference type="Pfam" id="PF12680">
    <property type="entry name" value="SnoaL_2"/>
    <property type="match status" value="1"/>
</dbReference>
<dbReference type="RefSeq" id="WP_011769401.1">
    <property type="nucleotide sequence ID" value="NC_008709.1"/>
</dbReference>
<keyword evidence="3" id="KW-1185">Reference proteome</keyword>
<protein>
    <submittedName>
        <fullName evidence="2">Transcriptional regulator</fullName>
    </submittedName>
</protein>
<dbReference type="InterPro" id="IPR037401">
    <property type="entry name" value="SnoaL-like"/>
</dbReference>
<reference evidence="2 3" key="1">
    <citation type="submission" date="2007-01" db="EMBL/GenBank/DDBJ databases">
        <title>Complete sequence of Psychromonas ingrahamii 37.</title>
        <authorList>
            <consortium name="US DOE Joint Genome Institute"/>
            <person name="Copeland A."/>
            <person name="Lucas S."/>
            <person name="Lapidus A."/>
            <person name="Barry K."/>
            <person name="Detter J.C."/>
            <person name="Glavina del Rio T."/>
            <person name="Hammon N."/>
            <person name="Israni S."/>
            <person name="Dalin E."/>
            <person name="Tice H."/>
            <person name="Pitluck S."/>
            <person name="Thompson L.S."/>
            <person name="Brettin T."/>
            <person name="Bruce D."/>
            <person name="Han C."/>
            <person name="Tapia R."/>
            <person name="Schmutz J."/>
            <person name="Larimer F."/>
            <person name="Land M."/>
            <person name="Hauser L."/>
            <person name="Kyrpides N."/>
            <person name="Ivanova N."/>
            <person name="Staley J."/>
            <person name="Richardson P."/>
        </authorList>
    </citation>
    <scope>NUCLEOTIDE SEQUENCE [LARGE SCALE GENOMIC DNA]</scope>
    <source>
        <strain evidence="2 3">37</strain>
    </source>
</reference>
<sequence>MTSALIDDFCRVYQGLDKNNLSQLGLVYSDNINFIDALHNLKGLDQLSEYFSHLYGHLLYCNFNIEEVIEEEGKASIIWTMQYAHPKINKGNTISVNGSSHLKFNEKIYYHRDFLDMGQMLYEHLPLLGGVIRMVKNRVAS</sequence>
<dbReference type="Gene3D" id="3.10.450.50">
    <property type="match status" value="1"/>
</dbReference>
<dbReference type="InterPro" id="IPR032710">
    <property type="entry name" value="NTF2-like_dom_sf"/>
</dbReference>
<gene>
    <name evidence="2" type="ordered locus">Ping_0999</name>
</gene>
<dbReference type="SUPFAM" id="SSF54427">
    <property type="entry name" value="NTF2-like"/>
    <property type="match status" value="1"/>
</dbReference>
<dbReference type="STRING" id="357804.Ping_0999"/>
<feature type="domain" description="SnoaL-like" evidence="1">
    <location>
        <begin position="11"/>
        <end position="106"/>
    </location>
</feature>
<evidence type="ECO:0000313" key="3">
    <source>
        <dbReference type="Proteomes" id="UP000000639"/>
    </source>
</evidence>
<dbReference type="AlphaFoldDB" id="A1STM3"/>
<evidence type="ECO:0000259" key="1">
    <source>
        <dbReference type="Pfam" id="PF12680"/>
    </source>
</evidence>
<dbReference type="OrthoDB" id="1115105at2"/>
<dbReference type="Proteomes" id="UP000000639">
    <property type="component" value="Chromosome"/>
</dbReference>
<evidence type="ECO:0000313" key="2">
    <source>
        <dbReference type="EMBL" id="ABM02838.1"/>
    </source>
</evidence>
<accession>A1STM3</accession>
<dbReference type="eggNOG" id="COG3631">
    <property type="taxonomic scope" value="Bacteria"/>
</dbReference>
<name>A1STM3_PSYIN</name>